<gene>
    <name evidence="1" type="ORF">SAMN02745152_00499</name>
</gene>
<keyword evidence="1" id="KW-0449">Lipoprotein</keyword>
<reference evidence="1 2" key="1">
    <citation type="submission" date="2017-02" db="EMBL/GenBank/DDBJ databases">
        <authorList>
            <person name="Peterson S.W."/>
        </authorList>
    </citation>
    <scope>NUCLEOTIDE SEQUENCE [LARGE SCALE GENOMIC DNA]</scope>
    <source>
        <strain evidence="1 2">ATCC BAA-909</strain>
    </source>
</reference>
<sequence>MKKSIFVFSFIFSACLIFGAKKKMPEWITLPASVYPSETYMNGTGSGENRESAELEAVKNLSSIFGQTVKSNSLASKKMEQALSDGKVSFSSSGNLQQNITSQIEAENLIGIEIAEYFYNSSEKKWYAIAILDRKKTAAVYLDLIQKNDAVVRQSVAESEKNPHSFYGYSEICFATDIASENDRLLKNLTVIDFEQGNAISKEIVSLQSMQAAQKKFAEGITIYIRIGGDRENKIKSAFQNIFSKYGFKTSSSKKEKYGLEGSYSSEISKRGKITYCVYTLNLDFSDNLKSESLFAINLKGREGAPSESDAKNRTYRVLEKNIGTEFSKNFDSYMNNLSFK</sequence>
<dbReference type="EMBL" id="FUXC01000002">
    <property type="protein sequence ID" value="SJZ53141.1"/>
    <property type="molecule type" value="Genomic_DNA"/>
</dbReference>
<dbReference type="PROSITE" id="PS51257">
    <property type="entry name" value="PROKAR_LIPOPROTEIN"/>
    <property type="match status" value="1"/>
</dbReference>
<accession>A0A1T4LEU7</accession>
<protein>
    <submittedName>
        <fullName evidence="1">LPP20 lipoprotein</fullName>
    </submittedName>
</protein>
<evidence type="ECO:0000313" key="1">
    <source>
        <dbReference type="EMBL" id="SJZ53141.1"/>
    </source>
</evidence>
<dbReference type="Gene3D" id="3.10.28.20">
    <property type="entry name" value="Acetamidase/Formamidase-like domains"/>
    <property type="match status" value="1"/>
</dbReference>
<evidence type="ECO:0000313" key="2">
    <source>
        <dbReference type="Proteomes" id="UP000190395"/>
    </source>
</evidence>
<keyword evidence="2" id="KW-1185">Reference proteome</keyword>
<organism evidence="1 2">
    <name type="scientific">Treponema berlinense</name>
    <dbReference type="NCBI Taxonomy" id="225004"/>
    <lineage>
        <taxon>Bacteria</taxon>
        <taxon>Pseudomonadati</taxon>
        <taxon>Spirochaetota</taxon>
        <taxon>Spirochaetia</taxon>
        <taxon>Spirochaetales</taxon>
        <taxon>Treponemataceae</taxon>
        <taxon>Treponema</taxon>
    </lineage>
</organism>
<name>A0A1T4LEU7_9SPIR</name>
<dbReference type="RefSeq" id="WP_078930253.1">
    <property type="nucleotide sequence ID" value="NZ_CAMEQG010000011.1"/>
</dbReference>
<dbReference type="GeneID" id="303366769"/>
<dbReference type="STRING" id="225004.SAMN02745152_00499"/>
<dbReference type="AlphaFoldDB" id="A0A1T4LEU7"/>
<dbReference type="Proteomes" id="UP000190395">
    <property type="component" value="Unassembled WGS sequence"/>
</dbReference>
<dbReference type="OrthoDB" id="358389at2"/>
<proteinExistence type="predicted"/>